<feature type="compositionally biased region" description="Polar residues" evidence="1">
    <location>
        <begin position="493"/>
        <end position="505"/>
    </location>
</feature>
<sequence>MDNQEETTMNDEDYNLLASETEEVPIKYQLKPLEEQVLSQKLSQLSTTCHQVTEHLDMVNKDNEQMIPYYLSNESKSFEQILNHVSSKDSVEELRQMALLIYQVYIIHLEKSLWITYLKAGTGKIQVNQVDNDNMINPQIWPVEVQQLHRKQSTYSTDNVTCLTYVTQHLYYFQTIETFVQQGLESVRLQTEHQISIVQYNYNDCVLELQYLEHSPTSHQKKIVKQLTHAKYQEEITKEEYNLLKQRISFYKSYQTPIELAQETFFNAIENGDIRQKSHDQYINIAQQAKEDMLQLYLSSAKAQMYRYRKQLNSKLKQFWLEQRSLPKDKKLTALIINLIEQRWKNMSESVQYIYPFDWFSKTKNNMKASSSSLNQDTQRLIGQQQQLSLPSSLIMKKSRKKRHGDRKLQRFKKKCLKRGLTKEQTQNLIDEYNRTNHGTNQTIYQSNNHIDRMEAITTERMEITISLNDNNDKSEVTTITTTTTNSNKRKQQMTPSSSQRSTSHPLAKRIKKSSQINITSIKPNYRLPMYLKVHPNLLFRTLCLQLKYKLKKKNERRFIHHRLQLLDQQYRLELRQNLWQSYLALGSEKQVWPNQVTKMAKTNEHVLCEQFVKEYLNEIKLKFDQCTNELRIQVEACPTTLLPLKATVDQNLKEFIEIQQKYLSNKMNFQLTRYRNMIHEKELFQTLSTYTLTSDQKNAIDKLVTLQNAQLQLYEDLLKLETGVLIDILPRNFDKLECYIAFDHYFPLIKDNIAVEFKQKHYKIIQEAKRTWLNMYVNAYESKIQDYKGQYEVELHKFELKNSSDSSTDDRTTTTTTVLFNSFINYINHRTNRMQEEIFYDKIPNYRRQLLRFHRRLKSPKKMVTVCPNVIVDLIYHPFTATQLNYLSRGNNSIYFYVLYQYYSHMIGFPGPTYIRPNPSVFYPSECQEKRIEKEHDNMMKKLKYCMSNLTDLPKIPQRSPLYTFYSDRLRSYLTTSYMTPLPLKDQIRALQELKLVKSIRRKLKKYKLILRETDKSGVLHIGRIIDYERKAAEYRQKTGAYEELTSNPFNDIICNVTHLLNQLKMMKKISEWQRSKLIPIREKTELAYKYFLPKSHKKDTPLRPIVNTIHTATKKISQFLDKLIRPLFDRFVRQTTIVDGADLLDRLEKYIEKGYLNSSTLFITFDITNLYTMLPQEESLAILTEFLRVHHCEIVNGISIDTIVELARIVLQANAFVYNNKFYRQIIGGAMGSAFTLTLANIFMWKWERQTILLKLVSHEVYGRYIDDVFFTSNESEDNIKQLLEAANHFHPNIKLEYHIAKCVPFLDILIHNNNGNLATSVYHKPSAEPTVVSFLSDHPRHTFRNVIRTSLTRAIRYSSTFEVFNNERRAIRLMLLYNRYPSTYINEQFRLFFADYMSSSISTLLPLISDESQFFVLRQKLSSQPTAKQTQVVLSATTVDFINHLQSVGPKHTTTMKTIVKRKDNKFKQNLFVHFTHEARLKGLAREIHMIHDSYFKNTIHGEIRLVVGYRNNPNIEFELSRKRPSSSLLKDPLRITIMNVNKGERLQQQRKYNKCNQGQHTRKVQHLKKKNRRLHLQKKQPSVSKLFKLSDTIHLVQFENLSLPQQSPVSKKSNSLDIATNTDPTLLLSDYSMMPIRDFKEMLLTSSATDTDINALKQLLDKDETSLFIRQLTQMVNKLNYSKLQHEQWSYYYNLGISEGIWTARVSKKMATANSMCHTYGRSRKLTQQR</sequence>
<dbReference type="Pfam" id="PF26215">
    <property type="entry name" value="HTH_animal"/>
    <property type="match status" value="1"/>
</dbReference>
<organism evidence="3 4">
    <name type="scientific">Rotaria magnacalcarata</name>
    <dbReference type="NCBI Taxonomy" id="392030"/>
    <lineage>
        <taxon>Eukaryota</taxon>
        <taxon>Metazoa</taxon>
        <taxon>Spiralia</taxon>
        <taxon>Gnathifera</taxon>
        <taxon>Rotifera</taxon>
        <taxon>Eurotatoria</taxon>
        <taxon>Bdelloidea</taxon>
        <taxon>Philodinida</taxon>
        <taxon>Philodinidae</taxon>
        <taxon>Rotaria</taxon>
    </lineage>
</organism>
<dbReference type="EMBL" id="CAJNOV010007782">
    <property type="protein sequence ID" value="CAF1298299.1"/>
    <property type="molecule type" value="Genomic_DNA"/>
</dbReference>
<dbReference type="PANTHER" id="PTHR21301">
    <property type="entry name" value="REVERSE TRANSCRIPTASE"/>
    <property type="match status" value="1"/>
</dbReference>
<name>A0A815DKN4_9BILA</name>
<evidence type="ECO:0000313" key="4">
    <source>
        <dbReference type="Proteomes" id="UP000663855"/>
    </source>
</evidence>
<dbReference type="InterPro" id="IPR000477">
    <property type="entry name" value="RT_dom"/>
</dbReference>
<feature type="region of interest" description="Disordered" evidence="1">
    <location>
        <begin position="477"/>
        <end position="513"/>
    </location>
</feature>
<dbReference type="PANTHER" id="PTHR21301:SF10">
    <property type="entry name" value="REVERSE TRANSCRIPTASE DOMAIN-CONTAINING PROTEIN"/>
    <property type="match status" value="1"/>
</dbReference>
<reference evidence="3" key="1">
    <citation type="submission" date="2021-02" db="EMBL/GenBank/DDBJ databases">
        <authorList>
            <person name="Nowell W R."/>
        </authorList>
    </citation>
    <scope>NUCLEOTIDE SEQUENCE</scope>
</reference>
<dbReference type="InterPro" id="IPR058912">
    <property type="entry name" value="HTH_animal"/>
</dbReference>
<accession>A0A815DKN4</accession>
<evidence type="ECO:0000256" key="1">
    <source>
        <dbReference type="SAM" id="MobiDB-lite"/>
    </source>
</evidence>
<dbReference type="Proteomes" id="UP000663855">
    <property type="component" value="Unassembled WGS sequence"/>
</dbReference>
<proteinExistence type="predicted"/>
<gene>
    <name evidence="3" type="ORF">CJN711_LOCUS16793</name>
</gene>
<comment type="caution">
    <text evidence="3">The sequence shown here is derived from an EMBL/GenBank/DDBJ whole genome shotgun (WGS) entry which is preliminary data.</text>
</comment>
<evidence type="ECO:0000313" key="3">
    <source>
        <dbReference type="EMBL" id="CAF1298299.1"/>
    </source>
</evidence>
<dbReference type="PROSITE" id="PS50878">
    <property type="entry name" value="RT_POL"/>
    <property type="match status" value="1"/>
</dbReference>
<evidence type="ECO:0000259" key="2">
    <source>
        <dbReference type="PROSITE" id="PS50878"/>
    </source>
</evidence>
<feature type="domain" description="Reverse transcriptase" evidence="2">
    <location>
        <begin position="1075"/>
        <end position="1324"/>
    </location>
</feature>
<protein>
    <recommendedName>
        <fullName evidence="2">Reverse transcriptase domain-containing protein</fullName>
    </recommendedName>
</protein>